<dbReference type="GO" id="GO:0046503">
    <property type="term" value="P:glycerolipid catabolic process"/>
    <property type="evidence" value="ECO:0007669"/>
    <property type="project" value="TreeGrafter"/>
</dbReference>
<evidence type="ECO:0000259" key="2">
    <source>
        <dbReference type="Pfam" id="PF00561"/>
    </source>
</evidence>
<keyword evidence="1" id="KW-0732">Signal</keyword>
<feature type="domain" description="AB hydrolase-1" evidence="2">
    <location>
        <begin position="61"/>
        <end position="174"/>
    </location>
</feature>
<evidence type="ECO:0000256" key="1">
    <source>
        <dbReference type="SAM" id="SignalP"/>
    </source>
</evidence>
<reference evidence="3 4" key="1">
    <citation type="submission" date="2016-11" db="EMBL/GenBank/DDBJ databases">
        <authorList>
            <person name="Jaros S."/>
            <person name="Januszkiewicz K."/>
            <person name="Wedrychowicz H."/>
        </authorList>
    </citation>
    <scope>NUCLEOTIDE SEQUENCE [LARGE SCALE GENOMIC DNA]</scope>
    <source>
        <strain evidence="3 4">CGMCC 1.8863</strain>
    </source>
</reference>
<gene>
    <name evidence="3" type="ORF">SAMN04487911_1751</name>
</gene>
<dbReference type="AlphaFoldDB" id="A0A1M6NKL0"/>
<dbReference type="InterPro" id="IPR029058">
    <property type="entry name" value="AB_hydrolase_fold"/>
</dbReference>
<dbReference type="Pfam" id="PF00561">
    <property type="entry name" value="Abhydrolase_1"/>
    <property type="match status" value="1"/>
</dbReference>
<dbReference type="Proteomes" id="UP000184231">
    <property type="component" value="Unassembled WGS sequence"/>
</dbReference>
<dbReference type="SUPFAM" id="SSF53474">
    <property type="entry name" value="alpha/beta-Hydrolases"/>
    <property type="match status" value="1"/>
</dbReference>
<organism evidence="3 4">
    <name type="scientific">Arenibacter nanhaiticus</name>
    <dbReference type="NCBI Taxonomy" id="558155"/>
    <lineage>
        <taxon>Bacteria</taxon>
        <taxon>Pseudomonadati</taxon>
        <taxon>Bacteroidota</taxon>
        <taxon>Flavobacteriia</taxon>
        <taxon>Flavobacteriales</taxon>
        <taxon>Flavobacteriaceae</taxon>
        <taxon>Arenibacter</taxon>
    </lineage>
</organism>
<feature type="signal peptide" evidence="1">
    <location>
        <begin position="1"/>
        <end position="22"/>
    </location>
</feature>
<dbReference type="PANTHER" id="PTHR43433">
    <property type="entry name" value="HYDROLASE, ALPHA/BETA FOLD FAMILY PROTEIN"/>
    <property type="match status" value="1"/>
</dbReference>
<protein>
    <submittedName>
        <fullName evidence="3">Pimeloyl-ACP methyl ester carboxylesterase</fullName>
    </submittedName>
</protein>
<keyword evidence="4" id="KW-1185">Reference proteome</keyword>
<dbReference type="OrthoDB" id="2247630at2"/>
<dbReference type="GO" id="GO:0004806">
    <property type="term" value="F:triacylglycerol lipase activity"/>
    <property type="evidence" value="ECO:0007669"/>
    <property type="project" value="TreeGrafter"/>
</dbReference>
<sequence length="291" mass="32803">MKIIPKLFIFLLTGLFSLISTAQVQLNFNFDTPYGNNQAVGKYVEINGARIYFEEYGEGEPLLLIHGNGGSIIWMGNQIDYFKKKYRVIVADSRGQGKSELKTDSLTYKQITEDWEGLVNHLKLDSLNIIGWSDGGIIGLKMGINNKVKIKKIVSMAANLRPDTTAVHPYVVDIIKKEFDVVKLKIKEKDKTQNWNLKKQLLGLVGEQPNIPITDLSKVKAKVLILAGDEDVIKSEHSMEIYENLEKAQLCIMPGETHFTPSSNPDLFNSIANRFLSEPFKRPKSDAFINN</sequence>
<evidence type="ECO:0000313" key="4">
    <source>
        <dbReference type="Proteomes" id="UP000184231"/>
    </source>
</evidence>
<name>A0A1M6NKL0_9FLAO</name>
<evidence type="ECO:0000313" key="3">
    <source>
        <dbReference type="EMBL" id="SHJ96206.1"/>
    </source>
</evidence>
<dbReference type="InterPro" id="IPR000073">
    <property type="entry name" value="AB_hydrolase_1"/>
</dbReference>
<proteinExistence type="predicted"/>
<dbReference type="STRING" id="558155.SAMN04487911_1751"/>
<dbReference type="InterPro" id="IPR050471">
    <property type="entry name" value="AB_hydrolase"/>
</dbReference>
<dbReference type="PANTHER" id="PTHR43433:SF5">
    <property type="entry name" value="AB HYDROLASE-1 DOMAIN-CONTAINING PROTEIN"/>
    <property type="match status" value="1"/>
</dbReference>
<accession>A0A1M6NKL0</accession>
<dbReference type="EMBL" id="FQYX01000075">
    <property type="protein sequence ID" value="SHJ96206.1"/>
    <property type="molecule type" value="Genomic_DNA"/>
</dbReference>
<dbReference type="Gene3D" id="3.40.50.1820">
    <property type="entry name" value="alpha/beta hydrolase"/>
    <property type="match status" value="1"/>
</dbReference>
<feature type="chain" id="PRO_5013019951" evidence="1">
    <location>
        <begin position="23"/>
        <end position="291"/>
    </location>
</feature>
<dbReference type="RefSeq" id="WP_072766110.1">
    <property type="nucleotide sequence ID" value="NZ_FQYX01000075.1"/>
</dbReference>